<evidence type="ECO:0000256" key="2">
    <source>
        <dbReference type="SAM" id="Phobius"/>
    </source>
</evidence>
<evidence type="ECO:0000256" key="1">
    <source>
        <dbReference type="SAM" id="MobiDB-lite"/>
    </source>
</evidence>
<gene>
    <name evidence="3" type="ORF">TPA0598_10_00950</name>
</gene>
<reference evidence="3 4" key="2">
    <citation type="journal article" date="2015" name="Stand. Genomic Sci.">
        <title>Draft genome sequence of marine-derived Streptomyces sp. TP-A0598, a producer of anti-MRSA antibiotic lydicamycins.</title>
        <authorList>
            <person name="Komaki H."/>
            <person name="Ichikawa N."/>
            <person name="Hosoyama A."/>
            <person name="Fujita N."/>
            <person name="Igarashi Y."/>
        </authorList>
    </citation>
    <scope>NUCLEOTIDE SEQUENCE [LARGE SCALE GENOMIC DNA]</scope>
    <source>
        <strain evidence="3 4">NBRC 110027</strain>
    </source>
</reference>
<evidence type="ECO:0000313" key="3">
    <source>
        <dbReference type="EMBL" id="GAO12125.1"/>
    </source>
</evidence>
<sequence>MRSSCRPNVRAASPGPPLRHPAFPRTPRPAVPVAASGPGARRTPPGPGAPSSAVIGLTGLRAPSRPAPGRRPMDEGVSVLRRPLAYVALIPLAWAVWVVTGVITHSG</sequence>
<dbReference type="AlphaFoldDB" id="A0A0P4REK8"/>
<comment type="caution">
    <text evidence="3">The sequence shown here is derived from an EMBL/GenBank/DDBJ whole genome shotgun (WGS) entry which is preliminary data.</text>
</comment>
<feature type="compositionally biased region" description="Low complexity" evidence="1">
    <location>
        <begin position="31"/>
        <end position="53"/>
    </location>
</feature>
<keyword evidence="2" id="KW-1133">Transmembrane helix</keyword>
<keyword evidence="4" id="KW-1185">Reference proteome</keyword>
<name>A0A0P4REK8_9ACTN</name>
<accession>A0A0P4REK8</accession>
<keyword evidence="2" id="KW-0812">Transmembrane</keyword>
<keyword evidence="2" id="KW-0472">Membrane</keyword>
<evidence type="ECO:0000313" key="4">
    <source>
        <dbReference type="Proteomes" id="UP000048965"/>
    </source>
</evidence>
<protein>
    <submittedName>
        <fullName evidence="3">Uncharacterized protein</fullName>
    </submittedName>
</protein>
<proteinExistence type="predicted"/>
<reference evidence="4" key="1">
    <citation type="submission" date="2014-09" db="EMBL/GenBank/DDBJ databases">
        <title>Whole genome shotgun sequence of Streptomyces sp. NBRC 110027.</title>
        <authorList>
            <person name="Komaki H."/>
            <person name="Ichikawa N."/>
            <person name="Katano-Makiyama Y."/>
            <person name="Hosoyama A."/>
            <person name="Hashimoto M."/>
            <person name="Uohara A."/>
            <person name="Kitahashi Y."/>
            <person name="Ohji S."/>
            <person name="Kimura A."/>
            <person name="Yamazoe A."/>
            <person name="Igarashi Y."/>
            <person name="Fujita N."/>
        </authorList>
    </citation>
    <scope>NUCLEOTIDE SEQUENCE [LARGE SCALE GENOMIC DNA]</scope>
    <source>
        <strain evidence="4">NBRC 110027</strain>
    </source>
</reference>
<feature type="region of interest" description="Disordered" evidence="1">
    <location>
        <begin position="1"/>
        <end position="72"/>
    </location>
</feature>
<feature type="compositionally biased region" description="Pro residues" evidence="1">
    <location>
        <begin position="14"/>
        <end position="30"/>
    </location>
</feature>
<feature type="transmembrane region" description="Helical" evidence="2">
    <location>
        <begin position="83"/>
        <end position="103"/>
    </location>
</feature>
<dbReference type="Proteomes" id="UP000048965">
    <property type="component" value="Unassembled WGS sequence"/>
</dbReference>
<organism evidence="3 4">
    <name type="scientific">Streptomyces lydicamycinicus</name>
    <dbReference type="NCBI Taxonomy" id="1546107"/>
    <lineage>
        <taxon>Bacteria</taxon>
        <taxon>Bacillati</taxon>
        <taxon>Actinomycetota</taxon>
        <taxon>Actinomycetes</taxon>
        <taxon>Kitasatosporales</taxon>
        <taxon>Streptomycetaceae</taxon>
        <taxon>Streptomyces</taxon>
    </lineage>
</organism>
<dbReference type="EMBL" id="BBNO01000010">
    <property type="protein sequence ID" value="GAO12125.1"/>
    <property type="molecule type" value="Genomic_DNA"/>
</dbReference>